<sequence>MVIQHNITAMNSNRQVRGLTQASANAGPGQSDKSGSVSVITIIIKTNVNPHGQGSPEVFFMSFSLVFMEL</sequence>
<protein>
    <submittedName>
        <fullName evidence="1">Uncharacterized protein</fullName>
    </submittedName>
</protein>
<dbReference type="AlphaFoldDB" id="A0A1I5UMS2"/>
<reference evidence="2" key="1">
    <citation type="submission" date="2016-10" db="EMBL/GenBank/DDBJ databases">
        <authorList>
            <person name="Varghese N."/>
            <person name="Submissions S."/>
        </authorList>
    </citation>
    <scope>NUCLEOTIDE SEQUENCE [LARGE SCALE GENOMIC DNA]</scope>
    <source>
        <strain evidence="2">P18</strain>
    </source>
</reference>
<gene>
    <name evidence="1" type="ORF">SAMN04487928_11388</name>
</gene>
<organism evidence="1 2">
    <name type="scientific">Butyrivibrio proteoclasticus</name>
    <dbReference type="NCBI Taxonomy" id="43305"/>
    <lineage>
        <taxon>Bacteria</taxon>
        <taxon>Bacillati</taxon>
        <taxon>Bacillota</taxon>
        <taxon>Clostridia</taxon>
        <taxon>Lachnospirales</taxon>
        <taxon>Lachnospiraceae</taxon>
        <taxon>Butyrivibrio</taxon>
    </lineage>
</organism>
<dbReference type="RefSeq" id="WP_074887994.1">
    <property type="nucleotide sequence ID" value="NZ_FOXO01000013.1"/>
</dbReference>
<proteinExistence type="predicted"/>
<accession>A0A1I5UMS2</accession>
<evidence type="ECO:0000313" key="2">
    <source>
        <dbReference type="Proteomes" id="UP000182624"/>
    </source>
</evidence>
<dbReference type="EMBL" id="FOXO01000013">
    <property type="protein sequence ID" value="SFP96604.1"/>
    <property type="molecule type" value="Genomic_DNA"/>
</dbReference>
<name>A0A1I5UMS2_9FIRM</name>
<keyword evidence="2" id="KW-1185">Reference proteome</keyword>
<dbReference type="Proteomes" id="UP000182624">
    <property type="component" value="Unassembled WGS sequence"/>
</dbReference>
<evidence type="ECO:0000313" key="1">
    <source>
        <dbReference type="EMBL" id="SFP96604.1"/>
    </source>
</evidence>